<dbReference type="Gene3D" id="6.10.140.1310">
    <property type="match status" value="1"/>
</dbReference>
<dbReference type="EMBL" id="LR798360">
    <property type="protein sequence ID" value="CAB5226336.1"/>
    <property type="molecule type" value="Genomic_DNA"/>
</dbReference>
<feature type="domain" description="Phage tail assembly chaperone-like" evidence="1">
    <location>
        <begin position="96"/>
        <end position="153"/>
    </location>
</feature>
<gene>
    <name evidence="2" type="ORF">UFOVP760_114</name>
</gene>
<name>A0A6J7X5R5_9CAUD</name>
<dbReference type="Pfam" id="PF16778">
    <property type="entry name" value="Phage_tail_APC"/>
    <property type="match status" value="1"/>
</dbReference>
<reference evidence="2" key="1">
    <citation type="submission" date="2020-05" db="EMBL/GenBank/DDBJ databases">
        <authorList>
            <person name="Chiriac C."/>
            <person name="Salcher M."/>
            <person name="Ghai R."/>
            <person name="Kavagutti S V."/>
        </authorList>
    </citation>
    <scope>NUCLEOTIDE SEQUENCE</scope>
</reference>
<evidence type="ECO:0000259" key="1">
    <source>
        <dbReference type="Pfam" id="PF16778"/>
    </source>
</evidence>
<evidence type="ECO:0000313" key="2">
    <source>
        <dbReference type="EMBL" id="CAB5226336.1"/>
    </source>
</evidence>
<accession>A0A6J7X5R5</accession>
<organism evidence="2">
    <name type="scientific">uncultured Caudovirales phage</name>
    <dbReference type="NCBI Taxonomy" id="2100421"/>
    <lineage>
        <taxon>Viruses</taxon>
        <taxon>Duplodnaviria</taxon>
        <taxon>Heunggongvirae</taxon>
        <taxon>Uroviricota</taxon>
        <taxon>Caudoviricetes</taxon>
        <taxon>Peduoviridae</taxon>
        <taxon>Maltschvirus</taxon>
        <taxon>Maltschvirus maltsch</taxon>
    </lineage>
</organism>
<dbReference type="InterPro" id="IPR031893">
    <property type="entry name" value="Phage_tail_APC"/>
</dbReference>
<proteinExistence type="predicted"/>
<sequence length="155" mass="18346">MKRYCHIKNKQIVIGPTLLPINWENVSNFNLLTDIELKQYGWFPVITITDGKEIIVKSEFVIHDTEVQEIVTTRDKTQVEKDMEDNQTLDIAWYDLRSQRDSLLLQSDISILPDKWEEMNESTKQAWRDYRKQLRDLTNTVKDPRNPIFPIKPLG</sequence>
<protein>
    <submittedName>
        <fullName evidence="2">Phage tail assembly chaperone protein</fullName>
    </submittedName>
</protein>